<feature type="transmembrane region" description="Helical" evidence="8">
    <location>
        <begin position="97"/>
        <end position="116"/>
    </location>
</feature>
<evidence type="ECO:0000313" key="9">
    <source>
        <dbReference type="EMBL" id="ODA34985.1"/>
    </source>
</evidence>
<dbReference type="Pfam" id="PF00507">
    <property type="entry name" value="Oxidored_q4"/>
    <property type="match status" value="1"/>
</dbReference>
<evidence type="ECO:0000313" key="10">
    <source>
        <dbReference type="Proteomes" id="UP000094828"/>
    </source>
</evidence>
<dbReference type="InterPro" id="IPR038430">
    <property type="entry name" value="NDAH_ubi_oxred_su3_sf"/>
</dbReference>
<feature type="transmembrane region" description="Helical" evidence="8">
    <location>
        <begin position="59"/>
        <end position="77"/>
    </location>
</feature>
<evidence type="ECO:0000256" key="1">
    <source>
        <dbReference type="ARBA" id="ARBA00004370"/>
    </source>
</evidence>
<dbReference type="InterPro" id="IPR000440">
    <property type="entry name" value="NADH_UbQ/plastoQ_OxRdtase_su3"/>
</dbReference>
<keyword evidence="4 7" id="KW-0812">Transmembrane</keyword>
<proteinExistence type="inferred from homology"/>
<dbReference type="PANTHER" id="PTHR11058">
    <property type="entry name" value="NADH-UBIQUINONE OXIDOREDUCTASE CHAIN 3"/>
    <property type="match status" value="1"/>
</dbReference>
<comment type="subcellular location">
    <subcellularLocation>
        <location evidence="7">Cell membrane</location>
        <topology evidence="7">Multi-pass membrane protein</topology>
    </subcellularLocation>
    <subcellularLocation>
        <location evidence="1">Membrane</location>
    </subcellularLocation>
</comment>
<protein>
    <recommendedName>
        <fullName evidence="7">NADH-quinone oxidoreductase subunit</fullName>
        <ecNumber evidence="7">7.1.1.-</ecNumber>
    </recommendedName>
</protein>
<dbReference type="GO" id="GO:0005886">
    <property type="term" value="C:plasma membrane"/>
    <property type="evidence" value="ECO:0007669"/>
    <property type="project" value="UniProtKB-SubCell"/>
</dbReference>
<evidence type="ECO:0000256" key="8">
    <source>
        <dbReference type="SAM" id="Phobius"/>
    </source>
</evidence>
<dbReference type="GO" id="GO:0030964">
    <property type="term" value="C:NADH dehydrogenase complex"/>
    <property type="evidence" value="ECO:0007669"/>
    <property type="project" value="TreeGrafter"/>
</dbReference>
<comment type="function">
    <text evidence="7">NDH-1 shuttles electrons from NADH, via FMN and iron-sulfur (Fe-S) centers, to quinones in the respiratory chain.</text>
</comment>
<name>A0A1C3EP18_9PLAN</name>
<dbReference type="Gene3D" id="1.20.58.1610">
    <property type="entry name" value="NADH:ubiquinone/plastoquinone oxidoreductase, chain 3"/>
    <property type="match status" value="1"/>
</dbReference>
<dbReference type="OrthoDB" id="9791970at2"/>
<sequence length="125" mass="13956">MDGLFAVLIYTGVLVGFVITNLILTHIIGPTKKTAVKQMPYESGMDPVGDARQPFDVKFYLVAILFLIFDVELLFMYPWAVAAYKGDGGVPAELSSTVYGVMLVFFGTLAIAYIYAWRKGVFKWR</sequence>
<comment type="caution">
    <text evidence="9">The sequence shown here is derived from an EMBL/GenBank/DDBJ whole genome shotgun (WGS) entry which is preliminary data.</text>
</comment>
<dbReference type="Proteomes" id="UP000094828">
    <property type="component" value="Unassembled WGS sequence"/>
</dbReference>
<evidence type="ECO:0000256" key="4">
    <source>
        <dbReference type="ARBA" id="ARBA00022692"/>
    </source>
</evidence>
<dbReference type="RefSeq" id="WP_068846565.1">
    <property type="nucleotide sequence ID" value="NZ_LYDR01000039.1"/>
</dbReference>
<evidence type="ECO:0000256" key="7">
    <source>
        <dbReference type="RuleBase" id="RU003639"/>
    </source>
</evidence>
<feature type="transmembrane region" description="Helical" evidence="8">
    <location>
        <begin position="6"/>
        <end position="29"/>
    </location>
</feature>
<keyword evidence="6 8" id="KW-0472">Membrane</keyword>
<keyword evidence="10" id="KW-1185">Reference proteome</keyword>
<evidence type="ECO:0000256" key="3">
    <source>
        <dbReference type="ARBA" id="ARBA00022448"/>
    </source>
</evidence>
<evidence type="ECO:0000256" key="2">
    <source>
        <dbReference type="ARBA" id="ARBA00008472"/>
    </source>
</evidence>
<keyword evidence="7" id="KW-0874">Quinone</keyword>
<evidence type="ECO:0000256" key="6">
    <source>
        <dbReference type="ARBA" id="ARBA00023136"/>
    </source>
</evidence>
<evidence type="ECO:0000256" key="5">
    <source>
        <dbReference type="ARBA" id="ARBA00022989"/>
    </source>
</evidence>
<dbReference type="PANTHER" id="PTHR11058:SF9">
    <property type="entry name" value="NADH-UBIQUINONE OXIDOREDUCTASE CHAIN 3"/>
    <property type="match status" value="1"/>
</dbReference>
<dbReference type="EC" id="7.1.1.-" evidence="7"/>
<dbReference type="GO" id="GO:0008137">
    <property type="term" value="F:NADH dehydrogenase (ubiquinone) activity"/>
    <property type="evidence" value="ECO:0007669"/>
    <property type="project" value="InterPro"/>
</dbReference>
<dbReference type="STRING" id="1841610.A6X21_02650"/>
<comment type="catalytic activity">
    <reaction evidence="7">
        <text>a quinone + NADH + 5 H(+)(in) = a quinol + NAD(+) + 4 H(+)(out)</text>
        <dbReference type="Rhea" id="RHEA:57888"/>
        <dbReference type="ChEBI" id="CHEBI:15378"/>
        <dbReference type="ChEBI" id="CHEBI:24646"/>
        <dbReference type="ChEBI" id="CHEBI:57540"/>
        <dbReference type="ChEBI" id="CHEBI:57945"/>
        <dbReference type="ChEBI" id="CHEBI:132124"/>
    </reaction>
</comment>
<keyword evidence="3" id="KW-0813">Transport</keyword>
<keyword evidence="7" id="KW-0520">NAD</keyword>
<gene>
    <name evidence="9" type="ORF">A6X21_02650</name>
</gene>
<reference evidence="9 10" key="1">
    <citation type="submission" date="2016-05" db="EMBL/GenBank/DDBJ databases">
        <title>Genomic and physiological characterization of Planctopirus sp. isolated from fresh water lake.</title>
        <authorList>
            <person name="Subhash Y."/>
            <person name="Ramana C."/>
        </authorList>
    </citation>
    <scope>NUCLEOTIDE SEQUENCE [LARGE SCALE GENOMIC DNA]</scope>
    <source>
        <strain evidence="9 10">JC280</strain>
    </source>
</reference>
<comment type="similarity">
    <text evidence="2 7">Belongs to the complex I subunit 3 family.</text>
</comment>
<dbReference type="EMBL" id="LYDR01000039">
    <property type="protein sequence ID" value="ODA34985.1"/>
    <property type="molecule type" value="Genomic_DNA"/>
</dbReference>
<organism evidence="9 10">
    <name type="scientific">Planctopirus hydrillae</name>
    <dbReference type="NCBI Taxonomy" id="1841610"/>
    <lineage>
        <taxon>Bacteria</taxon>
        <taxon>Pseudomonadati</taxon>
        <taxon>Planctomycetota</taxon>
        <taxon>Planctomycetia</taxon>
        <taxon>Planctomycetales</taxon>
        <taxon>Planctomycetaceae</taxon>
        <taxon>Planctopirus</taxon>
    </lineage>
</organism>
<dbReference type="GO" id="GO:0048038">
    <property type="term" value="F:quinone binding"/>
    <property type="evidence" value="ECO:0007669"/>
    <property type="project" value="UniProtKB-KW"/>
</dbReference>
<dbReference type="AlphaFoldDB" id="A0A1C3EP18"/>
<accession>A0A1C3EP18</accession>
<keyword evidence="5 8" id="KW-1133">Transmembrane helix</keyword>